<dbReference type="InterPro" id="IPR036388">
    <property type="entry name" value="WH-like_DNA-bd_sf"/>
</dbReference>
<sequence>MVKVINANLGVQVETAIAVFGTPTRVGILKFLLDEGPSQMGSITKGVGLTRATVVKAILALEELGAITADIPLERRAGKRVLYRAHVELIENLLGALKSALTTD</sequence>
<organism evidence="2 3">
    <name type="scientific">Arthrobacter glacialis</name>
    <dbReference type="NCBI Taxonomy" id="1664"/>
    <lineage>
        <taxon>Bacteria</taxon>
        <taxon>Bacillati</taxon>
        <taxon>Actinomycetota</taxon>
        <taxon>Actinomycetes</taxon>
        <taxon>Micrococcales</taxon>
        <taxon>Micrococcaceae</taxon>
        <taxon>Arthrobacter</taxon>
    </lineage>
</organism>
<dbReference type="SUPFAM" id="SSF46785">
    <property type="entry name" value="Winged helix' DNA-binding domain"/>
    <property type="match status" value="1"/>
</dbReference>
<gene>
    <name evidence="2" type="ORF">CVS27_15545</name>
</gene>
<evidence type="ECO:0000313" key="2">
    <source>
        <dbReference type="EMBL" id="POH72533.1"/>
    </source>
</evidence>
<comment type="caution">
    <text evidence="2">The sequence shown here is derived from an EMBL/GenBank/DDBJ whole genome shotgun (WGS) entry which is preliminary data.</text>
</comment>
<dbReference type="GO" id="GO:0003700">
    <property type="term" value="F:DNA-binding transcription factor activity"/>
    <property type="evidence" value="ECO:0007669"/>
    <property type="project" value="InterPro"/>
</dbReference>
<dbReference type="InterPro" id="IPR001845">
    <property type="entry name" value="HTH_ArsR_DNA-bd_dom"/>
</dbReference>
<accession>A0A2S3ZTN2</accession>
<protein>
    <recommendedName>
        <fullName evidence="1">HTH arsR-type domain-containing protein</fullName>
    </recommendedName>
</protein>
<dbReference type="SMART" id="SM00418">
    <property type="entry name" value="HTH_ARSR"/>
    <property type="match status" value="1"/>
</dbReference>
<feature type="domain" description="HTH arsR-type" evidence="1">
    <location>
        <begin position="15"/>
        <end position="95"/>
    </location>
</feature>
<dbReference type="Proteomes" id="UP000237061">
    <property type="component" value="Unassembled WGS sequence"/>
</dbReference>
<proteinExistence type="predicted"/>
<dbReference type="InterPro" id="IPR036390">
    <property type="entry name" value="WH_DNA-bd_sf"/>
</dbReference>
<dbReference type="EMBL" id="PPXC01000013">
    <property type="protein sequence ID" value="POH72533.1"/>
    <property type="molecule type" value="Genomic_DNA"/>
</dbReference>
<keyword evidence="3" id="KW-1185">Reference proteome</keyword>
<dbReference type="RefSeq" id="WP_103466756.1">
    <property type="nucleotide sequence ID" value="NZ_PPXC01000013.1"/>
</dbReference>
<name>A0A2S3ZTN2_ARTGL</name>
<evidence type="ECO:0000259" key="1">
    <source>
        <dbReference type="SMART" id="SM00418"/>
    </source>
</evidence>
<dbReference type="AlphaFoldDB" id="A0A2S3ZTN2"/>
<dbReference type="Gene3D" id="1.10.10.10">
    <property type="entry name" value="Winged helix-like DNA-binding domain superfamily/Winged helix DNA-binding domain"/>
    <property type="match status" value="1"/>
</dbReference>
<reference evidence="2 3" key="1">
    <citation type="submission" date="2018-01" db="EMBL/GenBank/DDBJ databases">
        <title>Arthrobacter sp. nov., from glaciers in China.</title>
        <authorList>
            <person name="Liu Q."/>
            <person name="Xin Y.-H."/>
        </authorList>
    </citation>
    <scope>NUCLEOTIDE SEQUENCE [LARGE SCALE GENOMIC DNA]</scope>
    <source>
        <strain evidence="2 3">HLT2-12-2</strain>
    </source>
</reference>
<evidence type="ECO:0000313" key="3">
    <source>
        <dbReference type="Proteomes" id="UP000237061"/>
    </source>
</evidence>